<name>A0A450T547_9GAMM</name>
<dbReference type="HAMAP" id="MF_02087">
    <property type="entry name" value="PLP_homeostasis"/>
    <property type="match status" value="1"/>
</dbReference>
<protein>
    <recommendedName>
        <fullName evidence="2">Pyridoxal phosphate homeostasis protein</fullName>
        <shortName evidence="2">PLP homeostasis protein</shortName>
    </recommendedName>
</protein>
<evidence type="ECO:0000313" key="8">
    <source>
        <dbReference type="EMBL" id="VFJ70445.1"/>
    </source>
</evidence>
<dbReference type="CDD" id="cd06824">
    <property type="entry name" value="PLPDE_III_Yggs_like"/>
    <property type="match status" value="1"/>
</dbReference>
<accession>A0A450T547</accession>
<dbReference type="Pfam" id="PF01168">
    <property type="entry name" value="Ala_racemase_N"/>
    <property type="match status" value="1"/>
</dbReference>
<dbReference type="Gene3D" id="3.20.20.10">
    <property type="entry name" value="Alanine racemase"/>
    <property type="match status" value="1"/>
</dbReference>
<evidence type="ECO:0000256" key="3">
    <source>
        <dbReference type="PIRSR" id="PIRSR004848-1"/>
    </source>
</evidence>
<evidence type="ECO:0000256" key="5">
    <source>
        <dbReference type="SAM" id="MobiDB-lite"/>
    </source>
</evidence>
<feature type="domain" description="Alanine racemase N-terminal" evidence="6">
    <location>
        <begin position="48"/>
        <end position="254"/>
    </location>
</feature>
<dbReference type="EMBL" id="CAADFD010000188">
    <property type="protein sequence ID" value="VFJ70445.1"/>
    <property type="molecule type" value="Genomic_DNA"/>
</dbReference>
<dbReference type="GO" id="GO:0030170">
    <property type="term" value="F:pyridoxal phosphate binding"/>
    <property type="evidence" value="ECO:0007669"/>
    <property type="project" value="UniProtKB-UniRule"/>
</dbReference>
<dbReference type="InterPro" id="IPR011078">
    <property type="entry name" value="PyrdxlP_homeostasis"/>
</dbReference>
<dbReference type="PANTHER" id="PTHR10146">
    <property type="entry name" value="PROLINE SYNTHETASE CO-TRANSCRIBED BACTERIAL HOMOLOG PROTEIN"/>
    <property type="match status" value="1"/>
</dbReference>
<dbReference type="PANTHER" id="PTHR10146:SF14">
    <property type="entry name" value="PYRIDOXAL PHOSPHATE HOMEOSTASIS PROTEIN"/>
    <property type="match status" value="1"/>
</dbReference>
<dbReference type="NCBIfam" id="TIGR00044">
    <property type="entry name" value="YggS family pyridoxal phosphate-dependent enzyme"/>
    <property type="match status" value="1"/>
</dbReference>
<reference evidence="7" key="1">
    <citation type="submission" date="2019-02" db="EMBL/GenBank/DDBJ databases">
        <authorList>
            <person name="Gruber-Vodicka R. H."/>
            <person name="Seah K. B. B."/>
        </authorList>
    </citation>
    <scope>NUCLEOTIDE SEQUENCE</scope>
    <source>
        <strain evidence="8">BECK_BZ106</strain>
        <strain evidence="7">BECK_BZ15</strain>
    </source>
</reference>
<feature type="compositionally biased region" description="Polar residues" evidence="5">
    <location>
        <begin position="12"/>
        <end position="23"/>
    </location>
</feature>
<dbReference type="EMBL" id="CAADEW010000114">
    <property type="protein sequence ID" value="VFJ61543.1"/>
    <property type="molecule type" value="Genomic_DNA"/>
</dbReference>
<dbReference type="InterPro" id="IPR029066">
    <property type="entry name" value="PLP-binding_barrel"/>
</dbReference>
<sequence>MTDHKPLITTVPEHSQSDPISSLQASPMAARIEAVWERIARAEHRFGRTAGSVRLLAVSKKKPAMAIRQAFDAGQKAFGENYVREAVDKIAELDNMGIQWHFIGPVQANKTRAIANHFGWVHSVDRLRIAERLHEQRSADLPPLNICIQVNISGEATKSGLDLVHGGGEALSDLALSMADLSRIRLRGLMAIPAPSREFAAQRMPFVALREAFETLNDKGLSLDTLSMGMSDDMEAAIAEGATMVRIGTAIFGPR</sequence>
<gene>
    <name evidence="7" type="ORF">BECKFW1821A_GA0114235_111411</name>
    <name evidence="8" type="ORF">BECKFW1821B_GA0114236_11883</name>
</gene>
<comment type="similarity">
    <text evidence="2 4">Belongs to the pyridoxal phosphate-binding protein YggS/PROSC family.</text>
</comment>
<dbReference type="InterPro" id="IPR001608">
    <property type="entry name" value="Ala_racemase_N"/>
</dbReference>
<evidence type="ECO:0000259" key="6">
    <source>
        <dbReference type="Pfam" id="PF01168"/>
    </source>
</evidence>
<dbReference type="PROSITE" id="PS01211">
    <property type="entry name" value="UPF0001"/>
    <property type="match status" value="1"/>
</dbReference>
<dbReference type="PIRSF" id="PIRSF004848">
    <property type="entry name" value="YBL036c_PLPDEIII"/>
    <property type="match status" value="1"/>
</dbReference>
<organism evidence="7">
    <name type="scientific">Candidatus Kentrum sp. FW</name>
    <dbReference type="NCBI Taxonomy" id="2126338"/>
    <lineage>
        <taxon>Bacteria</taxon>
        <taxon>Pseudomonadati</taxon>
        <taxon>Pseudomonadota</taxon>
        <taxon>Gammaproteobacteria</taxon>
        <taxon>Candidatus Kentrum</taxon>
    </lineage>
</organism>
<keyword evidence="1 2" id="KW-0663">Pyridoxal phosphate</keyword>
<evidence type="ECO:0000313" key="7">
    <source>
        <dbReference type="EMBL" id="VFJ61543.1"/>
    </source>
</evidence>
<dbReference type="AlphaFoldDB" id="A0A450T547"/>
<feature type="modified residue" description="N6-(pyridoxal phosphate)lysine" evidence="2 3">
    <location>
        <position position="60"/>
    </location>
</feature>
<feature type="region of interest" description="Disordered" evidence="5">
    <location>
        <begin position="1"/>
        <end position="23"/>
    </location>
</feature>
<comment type="function">
    <text evidence="2">Pyridoxal 5'-phosphate (PLP)-binding protein, which is involved in PLP homeostasis.</text>
</comment>
<dbReference type="SUPFAM" id="SSF51419">
    <property type="entry name" value="PLP-binding barrel"/>
    <property type="match status" value="1"/>
</dbReference>
<comment type="cofactor">
    <cofactor evidence="3">
        <name>pyridoxal 5'-phosphate</name>
        <dbReference type="ChEBI" id="CHEBI:597326"/>
    </cofactor>
</comment>
<proteinExistence type="inferred from homology"/>
<evidence type="ECO:0000256" key="2">
    <source>
        <dbReference type="HAMAP-Rule" id="MF_02087"/>
    </source>
</evidence>
<evidence type="ECO:0000256" key="4">
    <source>
        <dbReference type="RuleBase" id="RU004514"/>
    </source>
</evidence>
<evidence type="ECO:0000256" key="1">
    <source>
        <dbReference type="ARBA" id="ARBA00022898"/>
    </source>
</evidence>